<dbReference type="AlphaFoldDB" id="A0A2P2LB79"/>
<reference evidence="1" key="1">
    <citation type="submission" date="2018-02" db="EMBL/GenBank/DDBJ databases">
        <title>Rhizophora mucronata_Transcriptome.</title>
        <authorList>
            <person name="Meera S.P."/>
            <person name="Sreeshan A."/>
            <person name="Augustine A."/>
        </authorList>
    </citation>
    <scope>NUCLEOTIDE SEQUENCE</scope>
    <source>
        <tissue evidence="1">Leaf</tissue>
    </source>
</reference>
<evidence type="ECO:0000313" key="1">
    <source>
        <dbReference type="EMBL" id="MBX15237.1"/>
    </source>
</evidence>
<dbReference type="EMBL" id="GGEC01034753">
    <property type="protein sequence ID" value="MBX15237.1"/>
    <property type="molecule type" value="Transcribed_RNA"/>
</dbReference>
<sequence>MATVKVKRWVAPDHGGLRELYHRRGLKSSAANRI</sequence>
<organism evidence="1">
    <name type="scientific">Rhizophora mucronata</name>
    <name type="common">Asiatic mangrove</name>
    <dbReference type="NCBI Taxonomy" id="61149"/>
    <lineage>
        <taxon>Eukaryota</taxon>
        <taxon>Viridiplantae</taxon>
        <taxon>Streptophyta</taxon>
        <taxon>Embryophyta</taxon>
        <taxon>Tracheophyta</taxon>
        <taxon>Spermatophyta</taxon>
        <taxon>Magnoliopsida</taxon>
        <taxon>eudicotyledons</taxon>
        <taxon>Gunneridae</taxon>
        <taxon>Pentapetalae</taxon>
        <taxon>rosids</taxon>
        <taxon>fabids</taxon>
        <taxon>Malpighiales</taxon>
        <taxon>Rhizophoraceae</taxon>
        <taxon>Rhizophora</taxon>
    </lineage>
</organism>
<name>A0A2P2LB79_RHIMU</name>
<protein>
    <submittedName>
        <fullName evidence="1">La-related protein 1C-like</fullName>
    </submittedName>
</protein>
<accession>A0A2P2LB79</accession>
<proteinExistence type="predicted"/>